<evidence type="ECO:0000313" key="1">
    <source>
        <dbReference type="EMBL" id="MPC85931.1"/>
    </source>
</evidence>
<dbReference type="Proteomes" id="UP000324222">
    <property type="component" value="Unassembled WGS sequence"/>
</dbReference>
<proteinExistence type="predicted"/>
<dbReference type="EMBL" id="VSRR010070016">
    <property type="protein sequence ID" value="MPC85931.1"/>
    <property type="molecule type" value="Genomic_DNA"/>
</dbReference>
<evidence type="ECO:0000313" key="2">
    <source>
        <dbReference type="Proteomes" id="UP000324222"/>
    </source>
</evidence>
<name>A0A5B7IKE5_PORTR</name>
<protein>
    <submittedName>
        <fullName evidence="1">Uncharacterized protein</fullName>
    </submittedName>
</protein>
<accession>A0A5B7IKE5</accession>
<comment type="caution">
    <text evidence="1">The sequence shown here is derived from an EMBL/GenBank/DDBJ whole genome shotgun (WGS) entry which is preliminary data.</text>
</comment>
<gene>
    <name evidence="1" type="ORF">E2C01_080737</name>
</gene>
<sequence>MEAGMLKRGGCCLCKGLDDTCVRDSLYFTPPALIRLARTPLKGFIKLFLCITFHISLTHSPLIRYSTFPALTSPPRRSRTPSSHHESRLMYSSGLIRNALFPVPRKYVKQMFH</sequence>
<dbReference type="AlphaFoldDB" id="A0A5B7IKE5"/>
<reference evidence="1 2" key="1">
    <citation type="submission" date="2019-05" db="EMBL/GenBank/DDBJ databases">
        <title>Another draft genome of Portunus trituberculatus and its Hox gene families provides insights of decapod evolution.</title>
        <authorList>
            <person name="Jeong J.-H."/>
            <person name="Song I."/>
            <person name="Kim S."/>
            <person name="Choi T."/>
            <person name="Kim D."/>
            <person name="Ryu S."/>
            <person name="Kim W."/>
        </authorList>
    </citation>
    <scope>NUCLEOTIDE SEQUENCE [LARGE SCALE GENOMIC DNA]</scope>
    <source>
        <tissue evidence="1">Muscle</tissue>
    </source>
</reference>
<organism evidence="1 2">
    <name type="scientific">Portunus trituberculatus</name>
    <name type="common">Swimming crab</name>
    <name type="synonym">Neptunus trituberculatus</name>
    <dbReference type="NCBI Taxonomy" id="210409"/>
    <lineage>
        <taxon>Eukaryota</taxon>
        <taxon>Metazoa</taxon>
        <taxon>Ecdysozoa</taxon>
        <taxon>Arthropoda</taxon>
        <taxon>Crustacea</taxon>
        <taxon>Multicrustacea</taxon>
        <taxon>Malacostraca</taxon>
        <taxon>Eumalacostraca</taxon>
        <taxon>Eucarida</taxon>
        <taxon>Decapoda</taxon>
        <taxon>Pleocyemata</taxon>
        <taxon>Brachyura</taxon>
        <taxon>Eubrachyura</taxon>
        <taxon>Portunoidea</taxon>
        <taxon>Portunidae</taxon>
        <taxon>Portuninae</taxon>
        <taxon>Portunus</taxon>
    </lineage>
</organism>
<keyword evidence="2" id="KW-1185">Reference proteome</keyword>